<feature type="region of interest" description="Disordered" evidence="1">
    <location>
        <begin position="1"/>
        <end position="48"/>
    </location>
</feature>
<evidence type="ECO:0000313" key="3">
    <source>
        <dbReference type="Proteomes" id="UP000230002"/>
    </source>
</evidence>
<dbReference type="OrthoDB" id="10509874at2759"/>
<reference evidence="2 3" key="1">
    <citation type="journal article" date="2015" name="Sci. Rep.">
        <title>Chromosome-level genome map provides insights into diverse defense mechanisms in the medicinal fungus Ganoderma sinense.</title>
        <authorList>
            <person name="Zhu Y."/>
            <person name="Xu J."/>
            <person name="Sun C."/>
            <person name="Zhou S."/>
            <person name="Xu H."/>
            <person name="Nelson D.R."/>
            <person name="Qian J."/>
            <person name="Song J."/>
            <person name="Luo H."/>
            <person name="Xiang L."/>
            <person name="Li Y."/>
            <person name="Xu Z."/>
            <person name="Ji A."/>
            <person name="Wang L."/>
            <person name="Lu S."/>
            <person name="Hayward A."/>
            <person name="Sun W."/>
            <person name="Li X."/>
            <person name="Schwartz D.C."/>
            <person name="Wang Y."/>
            <person name="Chen S."/>
        </authorList>
    </citation>
    <scope>NUCLEOTIDE SEQUENCE [LARGE SCALE GENOMIC DNA]</scope>
    <source>
        <strain evidence="2 3">ZZ0214-1</strain>
    </source>
</reference>
<name>A0A2G8S6A4_9APHY</name>
<protein>
    <submittedName>
        <fullName evidence="2">Uncharacterized protein</fullName>
    </submittedName>
</protein>
<sequence>MQNALPSEAFTNRKGHAPTHSAPTRNPTTHRTTQPLPNSPVFASEQTPEHRVDADLMESILIDAKARVDLLLDDSKPTVLPLSRKVFREAVACGLLKLVRDPTGRVVQVMNPHSHSYQGLSTEDINALLDLDLSPDAQPDDYSIGSSAYSSVTGSDPGSWSCVGDSDVDVNWAAVFNSSNDGLNLAERGETMHTTWVALDGGRADGAMNTFVQGPGRASRRYGGGSAAAQL</sequence>
<accession>A0A2G8S6A4</accession>
<dbReference type="Proteomes" id="UP000230002">
    <property type="component" value="Unassembled WGS sequence"/>
</dbReference>
<keyword evidence="3" id="KW-1185">Reference proteome</keyword>
<dbReference type="EMBL" id="AYKW01000023">
    <property type="protein sequence ID" value="PIL29264.1"/>
    <property type="molecule type" value="Genomic_DNA"/>
</dbReference>
<proteinExistence type="predicted"/>
<feature type="compositionally biased region" description="Polar residues" evidence="1">
    <location>
        <begin position="21"/>
        <end position="36"/>
    </location>
</feature>
<comment type="caution">
    <text evidence="2">The sequence shown here is derived from an EMBL/GenBank/DDBJ whole genome shotgun (WGS) entry which is preliminary data.</text>
</comment>
<evidence type="ECO:0000313" key="2">
    <source>
        <dbReference type="EMBL" id="PIL29264.1"/>
    </source>
</evidence>
<organism evidence="2 3">
    <name type="scientific">Ganoderma sinense ZZ0214-1</name>
    <dbReference type="NCBI Taxonomy" id="1077348"/>
    <lineage>
        <taxon>Eukaryota</taxon>
        <taxon>Fungi</taxon>
        <taxon>Dikarya</taxon>
        <taxon>Basidiomycota</taxon>
        <taxon>Agaricomycotina</taxon>
        <taxon>Agaricomycetes</taxon>
        <taxon>Polyporales</taxon>
        <taxon>Polyporaceae</taxon>
        <taxon>Ganoderma</taxon>
    </lineage>
</organism>
<gene>
    <name evidence="2" type="ORF">GSI_09314</name>
</gene>
<dbReference type="AlphaFoldDB" id="A0A2G8S6A4"/>
<evidence type="ECO:0000256" key="1">
    <source>
        <dbReference type="SAM" id="MobiDB-lite"/>
    </source>
</evidence>